<dbReference type="Proteomes" id="UP000275199">
    <property type="component" value="Unassembled WGS sequence"/>
</dbReference>
<name>A0ABX9XH18_9PSED</name>
<dbReference type="PANTHER" id="PTHR39639">
    <property type="entry name" value="CHROMOSOME 16, WHOLE GENOME SHOTGUN SEQUENCE"/>
    <property type="match status" value="1"/>
</dbReference>
<protein>
    <submittedName>
        <fullName evidence="2">DUF262 domain-containing protein</fullName>
    </submittedName>
</protein>
<dbReference type="EMBL" id="RKKU01000013">
    <property type="protein sequence ID" value="ROZ84048.1"/>
    <property type="molecule type" value="Genomic_DNA"/>
</dbReference>
<evidence type="ECO:0000313" key="2">
    <source>
        <dbReference type="EMBL" id="ROZ84048.1"/>
    </source>
</evidence>
<evidence type="ECO:0000313" key="3">
    <source>
        <dbReference type="Proteomes" id="UP000275199"/>
    </source>
</evidence>
<proteinExistence type="predicted"/>
<evidence type="ECO:0000259" key="1">
    <source>
        <dbReference type="Pfam" id="PF03235"/>
    </source>
</evidence>
<reference evidence="2 3" key="1">
    <citation type="submission" date="2018-11" db="EMBL/GenBank/DDBJ databases">
        <authorList>
            <person name="Jang G.I."/>
            <person name="Hwang C.Y."/>
        </authorList>
    </citation>
    <scope>NUCLEOTIDE SEQUENCE [LARGE SCALE GENOMIC DNA]</scope>
    <source>
        <strain evidence="2 3">SSM26</strain>
    </source>
</reference>
<dbReference type="InterPro" id="IPR004919">
    <property type="entry name" value="GmrSD_N"/>
</dbReference>
<keyword evidence="3" id="KW-1185">Reference proteome</keyword>
<feature type="domain" description="GmrSD restriction endonucleases N-terminal" evidence="1">
    <location>
        <begin position="27"/>
        <end position="172"/>
    </location>
</feature>
<dbReference type="Pfam" id="PF03235">
    <property type="entry name" value="GmrSD_N"/>
    <property type="match status" value="1"/>
</dbReference>
<sequence>MEKMTNPINYIDVESRPVKWLVDGLRNQTIIVDNSFQRRYVWVQKDRISLIETILLGYPIPEIYLWQNATDPDTGDTVYSVVDGQQRLTTVQSYINDEFKLLRSGLDDKKSDYVGLSFSGLSPEQKSIIWKYPFSIRFIKDTVQYSSIVDLFLRLNRTNTTLNPQELRNAEFHGKFIELSAEISENRFWESRKIFNKSDVRRMLDVQFVSTLLLFIRSGIEEETTQAALNRIYDQYNESYPEADSDRDVLLKTLNVVDQLIGNEEYVSQIVRKKTHFYTLFVYGYYLLQKKVASTVLDDAAKKLNVWYENYENDGKFGDKLKDELLTEYRVLSQEGVQKKANRQRRFEIIKDYVDL</sequence>
<gene>
    <name evidence="2" type="ORF">EF096_11425</name>
</gene>
<accession>A0ABX9XH18</accession>
<comment type="caution">
    <text evidence="2">The sequence shown here is derived from an EMBL/GenBank/DDBJ whole genome shotgun (WGS) entry which is preliminary data.</text>
</comment>
<organism evidence="2 3">
    <name type="scientific">Pseudomonas neustonica</name>
    <dbReference type="NCBI Taxonomy" id="2487346"/>
    <lineage>
        <taxon>Bacteria</taxon>
        <taxon>Pseudomonadati</taxon>
        <taxon>Pseudomonadota</taxon>
        <taxon>Gammaproteobacteria</taxon>
        <taxon>Pseudomonadales</taxon>
        <taxon>Pseudomonadaceae</taxon>
        <taxon>Pseudomonas</taxon>
    </lineage>
</organism>
<dbReference type="PANTHER" id="PTHR39639:SF1">
    <property type="entry name" value="DUF262 DOMAIN-CONTAINING PROTEIN"/>
    <property type="match status" value="1"/>
</dbReference>